<gene>
    <name evidence="1" type="ORF">PBT88_06375</name>
</gene>
<evidence type="ECO:0000313" key="2">
    <source>
        <dbReference type="Proteomes" id="UP001210865"/>
    </source>
</evidence>
<accession>A0ABY7NV07</accession>
<organism evidence="1 2">
    <name type="scientific">Sphingomonas abietis</name>
    <dbReference type="NCBI Taxonomy" id="3012344"/>
    <lineage>
        <taxon>Bacteria</taxon>
        <taxon>Pseudomonadati</taxon>
        <taxon>Pseudomonadota</taxon>
        <taxon>Alphaproteobacteria</taxon>
        <taxon>Sphingomonadales</taxon>
        <taxon>Sphingomonadaceae</taxon>
        <taxon>Sphingomonas</taxon>
    </lineage>
</organism>
<dbReference type="EMBL" id="CP115174">
    <property type="protein sequence ID" value="WBO23744.1"/>
    <property type="molecule type" value="Genomic_DNA"/>
</dbReference>
<dbReference type="RefSeq" id="WP_270078375.1">
    <property type="nucleotide sequence ID" value="NZ_CP115174.1"/>
</dbReference>
<name>A0ABY7NV07_9SPHN</name>
<keyword evidence="2" id="KW-1185">Reference proteome</keyword>
<sequence length="89" mass="9217">MEDAPEREEHVAGGGLLHRRALLFAGAASAGGWATGLRATNAPASMLEPGMPLSGYGVRAKSSEAIQRIVPDLAFPGSGSSRRTRGWTA</sequence>
<proteinExistence type="predicted"/>
<protein>
    <submittedName>
        <fullName evidence="1">Uncharacterized protein</fullName>
    </submittedName>
</protein>
<reference evidence="1 2" key="1">
    <citation type="submission" date="2022-12" db="EMBL/GenBank/DDBJ databases">
        <title>Sphingomonas abieness sp. nov., an endophytic bacterium isolated from Abies koreana.</title>
        <authorList>
            <person name="Jiang L."/>
            <person name="Lee J."/>
        </authorList>
    </citation>
    <scope>NUCLEOTIDE SEQUENCE [LARGE SCALE GENOMIC DNA]</scope>
    <source>
        <strain evidence="2">PAMB 00755</strain>
    </source>
</reference>
<evidence type="ECO:0000313" key="1">
    <source>
        <dbReference type="EMBL" id="WBO23744.1"/>
    </source>
</evidence>
<dbReference type="Proteomes" id="UP001210865">
    <property type="component" value="Chromosome"/>
</dbReference>